<keyword evidence="1" id="KW-0732">Signal</keyword>
<name>A0A131Z7E9_RHIAP</name>
<proteinExistence type="predicted"/>
<reference evidence="2" key="1">
    <citation type="journal article" date="2016" name="Ticks Tick Borne Dis.">
        <title>De novo assembly and annotation of the salivary gland transcriptome of Rhipicephalus appendiculatus male and female ticks during blood feeding.</title>
        <authorList>
            <person name="de Castro M.H."/>
            <person name="de Klerk D."/>
            <person name="Pienaar R."/>
            <person name="Latif A.A."/>
            <person name="Rees D.J."/>
            <person name="Mans B.J."/>
        </authorList>
    </citation>
    <scope>NUCLEOTIDE SEQUENCE</scope>
    <source>
        <tissue evidence="2">Salivary glands</tissue>
    </source>
</reference>
<organism evidence="2">
    <name type="scientific">Rhipicephalus appendiculatus</name>
    <name type="common">Brown ear tick</name>
    <dbReference type="NCBI Taxonomy" id="34631"/>
    <lineage>
        <taxon>Eukaryota</taxon>
        <taxon>Metazoa</taxon>
        <taxon>Ecdysozoa</taxon>
        <taxon>Arthropoda</taxon>
        <taxon>Chelicerata</taxon>
        <taxon>Arachnida</taxon>
        <taxon>Acari</taxon>
        <taxon>Parasitiformes</taxon>
        <taxon>Ixodida</taxon>
        <taxon>Ixodoidea</taxon>
        <taxon>Ixodidae</taxon>
        <taxon>Rhipicephalinae</taxon>
        <taxon>Rhipicephalus</taxon>
        <taxon>Rhipicephalus</taxon>
    </lineage>
</organism>
<evidence type="ECO:0000313" key="2">
    <source>
        <dbReference type="EMBL" id="JAP87244.1"/>
    </source>
</evidence>
<feature type="non-terminal residue" evidence="2">
    <location>
        <position position="1"/>
    </location>
</feature>
<protein>
    <recommendedName>
        <fullName evidence="3">Secreted protein</fullName>
    </recommendedName>
</protein>
<dbReference type="AlphaFoldDB" id="A0A131Z7E9"/>
<feature type="signal peptide" evidence="1">
    <location>
        <begin position="1"/>
        <end position="24"/>
    </location>
</feature>
<feature type="chain" id="PRO_5007287012" description="Secreted protein" evidence="1">
    <location>
        <begin position="25"/>
        <end position="87"/>
    </location>
</feature>
<evidence type="ECO:0000256" key="1">
    <source>
        <dbReference type="SAM" id="SignalP"/>
    </source>
</evidence>
<evidence type="ECO:0008006" key="3">
    <source>
        <dbReference type="Google" id="ProtNLM"/>
    </source>
</evidence>
<dbReference type="EMBL" id="GEDV01001313">
    <property type="protein sequence ID" value="JAP87244.1"/>
    <property type="molecule type" value="Transcribed_RNA"/>
</dbReference>
<sequence length="87" mass="10105">VVLLAMWWCAGSPSSLFFCSCVNCRVFRELFRLWSPHLQRRSQRARVHGARLKGHDIAMDEAQSRRALHSLTLSCISFRCALECRMH</sequence>
<accession>A0A131Z7E9</accession>